<sequence length="55" mass="6557">MKRHDYYSFSPSKHSSLSQGYNIDFWFLFLTCPLHSGFASLFIEIKNTVYQIYDI</sequence>
<keyword evidence="1" id="KW-0472">Membrane</keyword>
<reference evidence="2" key="1">
    <citation type="submission" date="2014-05" db="EMBL/GenBank/DDBJ databases">
        <authorList>
            <person name="Chronopoulou M."/>
        </authorList>
    </citation>
    <scope>NUCLEOTIDE SEQUENCE</scope>
    <source>
        <tissue evidence="2">Whole organism</tissue>
    </source>
</reference>
<dbReference type="AlphaFoldDB" id="A0A0K2T132"/>
<name>A0A0K2T132_LEPSM</name>
<evidence type="ECO:0000313" key="2">
    <source>
        <dbReference type="EMBL" id="CDW19733.1"/>
    </source>
</evidence>
<accession>A0A0K2T132</accession>
<organism evidence="2">
    <name type="scientific">Lepeophtheirus salmonis</name>
    <name type="common">Salmon louse</name>
    <name type="synonym">Caligus salmonis</name>
    <dbReference type="NCBI Taxonomy" id="72036"/>
    <lineage>
        <taxon>Eukaryota</taxon>
        <taxon>Metazoa</taxon>
        <taxon>Ecdysozoa</taxon>
        <taxon>Arthropoda</taxon>
        <taxon>Crustacea</taxon>
        <taxon>Multicrustacea</taxon>
        <taxon>Hexanauplia</taxon>
        <taxon>Copepoda</taxon>
        <taxon>Siphonostomatoida</taxon>
        <taxon>Caligidae</taxon>
        <taxon>Lepeophtheirus</taxon>
    </lineage>
</organism>
<evidence type="ECO:0000256" key="1">
    <source>
        <dbReference type="SAM" id="Phobius"/>
    </source>
</evidence>
<dbReference type="EMBL" id="HACA01002372">
    <property type="protein sequence ID" value="CDW19733.1"/>
    <property type="molecule type" value="Transcribed_RNA"/>
</dbReference>
<feature type="transmembrane region" description="Helical" evidence="1">
    <location>
        <begin position="25"/>
        <end position="43"/>
    </location>
</feature>
<keyword evidence="1" id="KW-1133">Transmembrane helix</keyword>
<keyword evidence="1" id="KW-0812">Transmembrane</keyword>
<protein>
    <submittedName>
        <fullName evidence="2">Uncharacterized protein</fullName>
    </submittedName>
</protein>
<proteinExistence type="predicted"/>